<evidence type="ECO:0000313" key="3">
    <source>
        <dbReference type="Proteomes" id="UP000524450"/>
    </source>
</evidence>
<organism evidence="2 3">
    <name type="scientific">Variovorax guangxiensis</name>
    <dbReference type="NCBI Taxonomy" id="1775474"/>
    <lineage>
        <taxon>Bacteria</taxon>
        <taxon>Pseudomonadati</taxon>
        <taxon>Pseudomonadota</taxon>
        <taxon>Betaproteobacteria</taxon>
        <taxon>Burkholderiales</taxon>
        <taxon>Comamonadaceae</taxon>
        <taxon>Variovorax</taxon>
    </lineage>
</organism>
<sequence>MSTFTQARAMHAGLRFFFIAGGGLLLGLVSNFMLVAMGHWYEMNMARSEYDLSDAFMIALLVQALCVVVGGFIGNWLYRRRRSKKSSEI</sequence>
<comment type="caution">
    <text evidence="2">The sequence shown here is derived from an EMBL/GenBank/DDBJ whole genome shotgun (WGS) entry which is preliminary data.</text>
</comment>
<name>A0A840FUZ5_9BURK</name>
<reference evidence="2 3" key="1">
    <citation type="submission" date="2020-08" db="EMBL/GenBank/DDBJ databases">
        <title>Genomic Encyclopedia of Type Strains, Phase IV (KMG-V): Genome sequencing to study the core and pangenomes of soil and plant-associated prokaryotes.</title>
        <authorList>
            <person name="Whitman W."/>
        </authorList>
    </citation>
    <scope>NUCLEOTIDE SEQUENCE [LARGE SCALE GENOMIC DNA]</scope>
    <source>
        <strain evidence="2 3">34/80</strain>
    </source>
</reference>
<keyword evidence="1" id="KW-0812">Transmembrane</keyword>
<dbReference type="AlphaFoldDB" id="A0A840FUZ5"/>
<dbReference type="RefSeq" id="WP_311737049.1">
    <property type="nucleotide sequence ID" value="NZ_JACIFZ010000006.1"/>
</dbReference>
<keyword evidence="1" id="KW-1133">Transmembrane helix</keyword>
<dbReference type="EMBL" id="JACIFZ010000006">
    <property type="protein sequence ID" value="MBB4224114.1"/>
    <property type="molecule type" value="Genomic_DNA"/>
</dbReference>
<feature type="transmembrane region" description="Helical" evidence="1">
    <location>
        <begin position="55"/>
        <end position="78"/>
    </location>
</feature>
<evidence type="ECO:0000256" key="1">
    <source>
        <dbReference type="SAM" id="Phobius"/>
    </source>
</evidence>
<proteinExistence type="predicted"/>
<evidence type="ECO:0000313" key="2">
    <source>
        <dbReference type="EMBL" id="MBB4224114.1"/>
    </source>
</evidence>
<keyword evidence="1" id="KW-0472">Membrane</keyword>
<dbReference type="Proteomes" id="UP000524450">
    <property type="component" value="Unassembled WGS sequence"/>
</dbReference>
<protein>
    <submittedName>
        <fullName evidence="2">Uncharacterized protein</fullName>
    </submittedName>
</protein>
<accession>A0A840FUZ5</accession>
<feature type="transmembrane region" description="Helical" evidence="1">
    <location>
        <begin position="12"/>
        <end position="35"/>
    </location>
</feature>
<gene>
    <name evidence="2" type="ORF">GGD71_004905</name>
</gene>